<dbReference type="InterPro" id="IPR002302">
    <property type="entry name" value="Leu-tRNA-ligase"/>
</dbReference>
<dbReference type="Pfam" id="PF08264">
    <property type="entry name" value="Anticodon_1"/>
    <property type="match status" value="1"/>
</dbReference>
<evidence type="ECO:0000256" key="2">
    <source>
        <dbReference type="ARBA" id="ARBA00005594"/>
    </source>
</evidence>
<evidence type="ECO:0000256" key="8">
    <source>
        <dbReference type="ARBA" id="ARBA00023146"/>
    </source>
</evidence>
<name>A0AAV5QHA7_9ASCO</name>
<dbReference type="InterPro" id="IPR002300">
    <property type="entry name" value="aa-tRNA-synth_Ia"/>
</dbReference>
<evidence type="ECO:0000313" key="18">
    <source>
        <dbReference type="Proteomes" id="UP001360560"/>
    </source>
</evidence>
<feature type="domain" description="Methionyl/Leucyl tRNA synthetase" evidence="15">
    <location>
        <begin position="79"/>
        <end position="215"/>
    </location>
</feature>
<proteinExistence type="inferred from homology"/>
<dbReference type="Proteomes" id="UP001360560">
    <property type="component" value="Unassembled WGS sequence"/>
</dbReference>
<dbReference type="CDD" id="cd00812">
    <property type="entry name" value="LeuRS_core"/>
    <property type="match status" value="1"/>
</dbReference>
<dbReference type="GO" id="GO:0005759">
    <property type="term" value="C:mitochondrial matrix"/>
    <property type="evidence" value="ECO:0007669"/>
    <property type="project" value="UniProtKB-SubCell"/>
</dbReference>
<keyword evidence="4 11" id="KW-0436">Ligase</keyword>
<keyword evidence="8 11" id="KW-0030">Aminoacyl-tRNA synthetase</keyword>
<evidence type="ECO:0000256" key="6">
    <source>
        <dbReference type="ARBA" id="ARBA00022840"/>
    </source>
</evidence>
<evidence type="ECO:0000256" key="11">
    <source>
        <dbReference type="RuleBase" id="RU363035"/>
    </source>
</evidence>
<reference evidence="17 18" key="1">
    <citation type="journal article" date="2023" name="Elife">
        <title>Identification of key yeast species and microbe-microbe interactions impacting larval growth of Drosophila in the wild.</title>
        <authorList>
            <person name="Mure A."/>
            <person name="Sugiura Y."/>
            <person name="Maeda R."/>
            <person name="Honda K."/>
            <person name="Sakurai N."/>
            <person name="Takahashi Y."/>
            <person name="Watada M."/>
            <person name="Katoh T."/>
            <person name="Gotoh A."/>
            <person name="Gotoh Y."/>
            <person name="Taniguchi I."/>
            <person name="Nakamura K."/>
            <person name="Hayashi T."/>
            <person name="Katayama T."/>
            <person name="Uemura T."/>
            <person name="Hattori Y."/>
        </authorList>
    </citation>
    <scope>NUCLEOTIDE SEQUENCE [LARGE SCALE GENOMIC DNA]</scope>
    <source>
        <strain evidence="17 18">SC-9</strain>
    </source>
</reference>
<dbReference type="PROSITE" id="PS00178">
    <property type="entry name" value="AA_TRNA_LIGASE_I"/>
    <property type="match status" value="1"/>
</dbReference>
<dbReference type="PANTHER" id="PTHR43740:SF2">
    <property type="entry name" value="LEUCINE--TRNA LIGASE, MITOCHONDRIAL"/>
    <property type="match status" value="1"/>
</dbReference>
<dbReference type="SUPFAM" id="SSF50677">
    <property type="entry name" value="ValRS/IleRS/LeuRS editing domain"/>
    <property type="match status" value="1"/>
</dbReference>
<evidence type="ECO:0000259" key="13">
    <source>
        <dbReference type="Pfam" id="PF00133"/>
    </source>
</evidence>
<dbReference type="GO" id="GO:0002161">
    <property type="term" value="F:aminoacyl-tRNA deacylase activity"/>
    <property type="evidence" value="ECO:0007669"/>
    <property type="project" value="InterPro"/>
</dbReference>
<evidence type="ECO:0000256" key="12">
    <source>
        <dbReference type="SAM" id="MobiDB-lite"/>
    </source>
</evidence>
<dbReference type="HAMAP" id="MF_00049_B">
    <property type="entry name" value="Leu_tRNA_synth_B"/>
    <property type="match status" value="1"/>
</dbReference>
<keyword evidence="6 11" id="KW-0067">ATP-binding</keyword>
<dbReference type="EC" id="6.1.1.4" evidence="3"/>
<dbReference type="InterPro" id="IPR009008">
    <property type="entry name" value="Val/Leu/Ile-tRNA-synth_edit"/>
</dbReference>
<comment type="caution">
    <text evidence="17">The sequence shown here is derived from an EMBL/GenBank/DDBJ whole genome shotgun (WGS) entry which is preliminary data.</text>
</comment>
<dbReference type="GO" id="GO:0032543">
    <property type="term" value="P:mitochondrial translation"/>
    <property type="evidence" value="ECO:0007669"/>
    <property type="project" value="TreeGrafter"/>
</dbReference>
<dbReference type="GeneID" id="90072065"/>
<feature type="domain" description="Methionyl/Valyl/Leucyl/Isoleucyl-tRNA synthetase anticodon-binding" evidence="14">
    <location>
        <begin position="779"/>
        <end position="884"/>
    </location>
</feature>
<evidence type="ECO:0000256" key="7">
    <source>
        <dbReference type="ARBA" id="ARBA00022917"/>
    </source>
</evidence>
<evidence type="ECO:0000256" key="10">
    <source>
        <dbReference type="ARBA" id="ARBA00047469"/>
    </source>
</evidence>
<sequence length="962" mass="109338">MLRVARNPAIISRAQSVRLNVPSQLIKLNRLNLSTSSVLQQVKFPDLDRKWLKNWEKFDGPITPKPLPGEHGDKEKYYMLTMFPYPSGMLHMGHFRVFTITDVVARFHRFKNKEVINPMGWDSFGLPAENAAIQNQVDPKFWTQKNIGKMRHQIGKMSTSFDWDRELSTCDKSYYKFTQMLFLWLYENGLAYKNLKEINWDPIDQTVLANEQVDANGKSWRSGAIVEKKMLNQWFLKITDFAKDLSDDLKKLDNWPQKVKLMQQNWIGKSTGANIKFTLGNDEMIEVFTSRPDTLFSVQYLAISIDHPLSKQMSVNNQELQQFIDNAKEQEKQQSFSHESDQQKNKDGYELPGIHGIHPLTGKKMPIFVAPYVLSSYGNGAVMGCPGHDERDWDFWLQNASGKPVIKTVDPVDIAELDDSKPYLGKQGTLNNNCAPEFQGLTAKQGYDKIVATLQSKSMGGPATNFKLRDWSISRQRYWGCPIPMIYCDSCGMVPVPEDQLPVVLPENIEFTGKGNPLDQHSEFKNCKCPKCGSNNATRETDTMDTFMDSSWYFFRYLDNNNGGLPFAKSKVDEFMPAKLYIGGVEHAILHLLYSRFISKFLYKIGKWDGGGVENNGEPFKKLASQGMVHGKTYNHPVTKKFLKPEELDKSDPNKVKLVEVDPATGEQLIPEVSYEKMSKSKFNGVDPVEFIGKYGADSTRAHMLFQAPIDLVLYWDENKIVGVQRWLKKLLNMNKLLLSKLETSKSQFNTASLDEFFASIDTHVQSKSNFNDLEIALFNETQSCITAMDSAFGDTLSLNTVISDYMKMTNSINNILQNDCDNVDLGLITSGFYKLVLMISPVCPAVCEEIWESVQKSIISNNNDYNWQSIFTSHWPVALAPKISEVTNYNVIVNGKFKFLYRGTKDLIEKPESQVFDKILNDVEGNDKKTMGDLQGKITKVILKPGAICFVGAKNTKKKSQ</sequence>
<dbReference type="RefSeq" id="XP_064851086.1">
    <property type="nucleotide sequence ID" value="XM_064995014.1"/>
</dbReference>
<dbReference type="Pfam" id="PF13603">
    <property type="entry name" value="tRNA-synt_1_2"/>
    <property type="match status" value="1"/>
</dbReference>
<dbReference type="GO" id="GO:0005524">
    <property type="term" value="F:ATP binding"/>
    <property type="evidence" value="ECO:0007669"/>
    <property type="project" value="UniProtKB-KW"/>
</dbReference>
<keyword evidence="7 11" id="KW-0648">Protein biosynthesis</keyword>
<dbReference type="FunFam" id="1.10.730.10:FF:000002">
    <property type="entry name" value="Leucine--tRNA ligase"/>
    <property type="match status" value="1"/>
</dbReference>
<dbReference type="GO" id="GO:0006429">
    <property type="term" value="P:leucyl-tRNA aminoacylation"/>
    <property type="evidence" value="ECO:0007669"/>
    <property type="project" value="InterPro"/>
</dbReference>
<dbReference type="SUPFAM" id="SSF47323">
    <property type="entry name" value="Anticodon-binding domain of a subclass of class I aminoacyl-tRNA synthetases"/>
    <property type="match status" value="1"/>
</dbReference>
<keyword evidence="5 11" id="KW-0547">Nucleotide-binding</keyword>
<feature type="region of interest" description="Disordered" evidence="12">
    <location>
        <begin position="329"/>
        <end position="349"/>
    </location>
</feature>
<dbReference type="SUPFAM" id="SSF52374">
    <property type="entry name" value="Nucleotidylyl transferase"/>
    <property type="match status" value="1"/>
</dbReference>
<dbReference type="FunFam" id="3.40.50.620:FF:000003">
    <property type="entry name" value="Leucine--tRNA ligase"/>
    <property type="match status" value="1"/>
</dbReference>
<evidence type="ECO:0000256" key="4">
    <source>
        <dbReference type="ARBA" id="ARBA00022598"/>
    </source>
</evidence>
<evidence type="ECO:0000259" key="14">
    <source>
        <dbReference type="Pfam" id="PF08264"/>
    </source>
</evidence>
<evidence type="ECO:0000256" key="5">
    <source>
        <dbReference type="ARBA" id="ARBA00022741"/>
    </source>
</evidence>
<comment type="catalytic activity">
    <reaction evidence="10">
        <text>tRNA(Leu) + L-leucine + ATP = L-leucyl-tRNA(Leu) + AMP + diphosphate</text>
        <dbReference type="Rhea" id="RHEA:11688"/>
        <dbReference type="Rhea" id="RHEA-COMP:9613"/>
        <dbReference type="Rhea" id="RHEA-COMP:9622"/>
        <dbReference type="ChEBI" id="CHEBI:30616"/>
        <dbReference type="ChEBI" id="CHEBI:33019"/>
        <dbReference type="ChEBI" id="CHEBI:57427"/>
        <dbReference type="ChEBI" id="CHEBI:78442"/>
        <dbReference type="ChEBI" id="CHEBI:78494"/>
        <dbReference type="ChEBI" id="CHEBI:456215"/>
        <dbReference type="EC" id="6.1.1.4"/>
    </reaction>
</comment>
<dbReference type="GO" id="GO:0004823">
    <property type="term" value="F:leucine-tRNA ligase activity"/>
    <property type="evidence" value="ECO:0007669"/>
    <property type="project" value="UniProtKB-EC"/>
</dbReference>
<evidence type="ECO:0000256" key="1">
    <source>
        <dbReference type="ARBA" id="ARBA00004305"/>
    </source>
</evidence>
<dbReference type="Gene3D" id="1.10.730.10">
    <property type="entry name" value="Isoleucyl-tRNA Synthetase, Domain 1"/>
    <property type="match status" value="2"/>
</dbReference>
<dbReference type="EMBL" id="BTFZ01000002">
    <property type="protein sequence ID" value="GMM34086.1"/>
    <property type="molecule type" value="Genomic_DNA"/>
</dbReference>
<dbReference type="PRINTS" id="PR00985">
    <property type="entry name" value="TRNASYNTHLEU"/>
</dbReference>
<evidence type="ECO:0000256" key="9">
    <source>
        <dbReference type="ARBA" id="ARBA00030520"/>
    </source>
</evidence>
<dbReference type="InterPro" id="IPR014729">
    <property type="entry name" value="Rossmann-like_a/b/a_fold"/>
</dbReference>
<dbReference type="FunFam" id="3.40.50.620:FF:000100">
    <property type="entry name" value="probable leucine--tRNA ligase, mitochondrial"/>
    <property type="match status" value="1"/>
</dbReference>
<dbReference type="InterPro" id="IPR001412">
    <property type="entry name" value="aa-tRNA-synth_I_CS"/>
</dbReference>
<feature type="domain" description="Aminoacyl-tRNA synthetase class Ia" evidence="13">
    <location>
        <begin position="468"/>
        <end position="629"/>
    </location>
</feature>
<evidence type="ECO:0000259" key="15">
    <source>
        <dbReference type="Pfam" id="PF09334"/>
    </source>
</evidence>
<organism evidence="17 18">
    <name type="scientific">Saccharomycopsis crataegensis</name>
    <dbReference type="NCBI Taxonomy" id="43959"/>
    <lineage>
        <taxon>Eukaryota</taxon>
        <taxon>Fungi</taxon>
        <taxon>Dikarya</taxon>
        <taxon>Ascomycota</taxon>
        <taxon>Saccharomycotina</taxon>
        <taxon>Saccharomycetes</taxon>
        <taxon>Saccharomycopsidaceae</taxon>
        <taxon>Saccharomycopsis</taxon>
    </lineage>
</organism>
<evidence type="ECO:0000313" key="17">
    <source>
        <dbReference type="EMBL" id="GMM34086.1"/>
    </source>
</evidence>
<dbReference type="InterPro" id="IPR015413">
    <property type="entry name" value="Methionyl/Leucyl_tRNA_Synth"/>
</dbReference>
<dbReference type="InterPro" id="IPR013155">
    <property type="entry name" value="M/V/L/I-tRNA-synth_anticd-bd"/>
</dbReference>
<dbReference type="Pfam" id="PF00133">
    <property type="entry name" value="tRNA-synt_1"/>
    <property type="match status" value="1"/>
</dbReference>
<dbReference type="Gene3D" id="3.40.50.620">
    <property type="entry name" value="HUPs"/>
    <property type="match status" value="2"/>
</dbReference>
<comment type="subcellular location">
    <subcellularLocation>
        <location evidence="1">Mitochondrion matrix</location>
    </subcellularLocation>
</comment>
<dbReference type="InterPro" id="IPR009080">
    <property type="entry name" value="tRNAsynth_Ia_anticodon-bd"/>
</dbReference>
<accession>A0AAV5QHA7</accession>
<gene>
    <name evidence="17" type="ORF">DASC09_014110</name>
</gene>
<evidence type="ECO:0000259" key="16">
    <source>
        <dbReference type="Pfam" id="PF13603"/>
    </source>
</evidence>
<feature type="domain" description="Leucyl-tRNA synthetase editing" evidence="16">
    <location>
        <begin position="264"/>
        <end position="454"/>
    </location>
</feature>
<dbReference type="InterPro" id="IPR025709">
    <property type="entry name" value="Leu_tRNA-synth_edit"/>
</dbReference>
<dbReference type="PANTHER" id="PTHR43740">
    <property type="entry name" value="LEUCYL-TRNA SYNTHETASE"/>
    <property type="match status" value="1"/>
</dbReference>
<keyword evidence="18" id="KW-1185">Reference proteome</keyword>
<evidence type="ECO:0000256" key="3">
    <source>
        <dbReference type="ARBA" id="ARBA00013164"/>
    </source>
</evidence>
<comment type="similarity">
    <text evidence="2 11">Belongs to the class-I aminoacyl-tRNA synthetase family.</text>
</comment>
<dbReference type="AlphaFoldDB" id="A0AAV5QHA7"/>
<dbReference type="NCBIfam" id="TIGR00396">
    <property type="entry name" value="leuS_bact"/>
    <property type="match status" value="1"/>
</dbReference>
<dbReference type="Pfam" id="PF09334">
    <property type="entry name" value="tRNA-synt_1g"/>
    <property type="match status" value="1"/>
</dbReference>
<protein>
    <recommendedName>
        <fullName evidence="3">leucine--tRNA ligase</fullName>
        <ecNumber evidence="3">6.1.1.4</ecNumber>
    </recommendedName>
    <alternativeName>
        <fullName evidence="9">Leucyl-tRNA synthetase</fullName>
    </alternativeName>
</protein>